<name>A0A2A8CTP5_9BACT</name>
<keyword evidence="2" id="KW-1185">Reference proteome</keyword>
<sequence>MEQVEYLIDEVEALRTVTDTVPEPVQSGRPTDDDLSMKELYGLIAELDRHERTDWIRRARDEDTPTLSPAEATERVRRGDWNDRDLDVVLDAVQDARRDLVANLTDLDAGTWMREVEVEGESLTLFELVHRFATDDFQRLRDLGYRLHDADLSDRGEE</sequence>
<gene>
    <name evidence="1" type="ORF">CRI94_16540</name>
</gene>
<dbReference type="EMBL" id="PDEQ01000011">
    <property type="protein sequence ID" value="PEN11225.1"/>
    <property type="molecule type" value="Genomic_DNA"/>
</dbReference>
<dbReference type="Gene3D" id="1.20.120.450">
    <property type="entry name" value="dinb family like domain"/>
    <property type="match status" value="1"/>
</dbReference>
<dbReference type="Proteomes" id="UP000220102">
    <property type="component" value="Unassembled WGS sequence"/>
</dbReference>
<protein>
    <recommendedName>
        <fullName evidence="3">DinB-like domain-containing protein</fullName>
    </recommendedName>
</protein>
<dbReference type="InterPro" id="IPR034660">
    <property type="entry name" value="DinB/YfiT-like"/>
</dbReference>
<organism evidence="1 2">
    <name type="scientific">Longibacter salinarum</name>
    <dbReference type="NCBI Taxonomy" id="1850348"/>
    <lineage>
        <taxon>Bacteria</taxon>
        <taxon>Pseudomonadati</taxon>
        <taxon>Rhodothermota</taxon>
        <taxon>Rhodothermia</taxon>
        <taxon>Rhodothermales</taxon>
        <taxon>Salisaetaceae</taxon>
        <taxon>Longibacter</taxon>
    </lineage>
</organism>
<evidence type="ECO:0000313" key="1">
    <source>
        <dbReference type="EMBL" id="PEN11225.1"/>
    </source>
</evidence>
<dbReference type="OrthoDB" id="1524614at2"/>
<dbReference type="AlphaFoldDB" id="A0A2A8CTP5"/>
<comment type="caution">
    <text evidence="1">The sequence shown here is derived from an EMBL/GenBank/DDBJ whole genome shotgun (WGS) entry which is preliminary data.</text>
</comment>
<evidence type="ECO:0000313" key="2">
    <source>
        <dbReference type="Proteomes" id="UP000220102"/>
    </source>
</evidence>
<evidence type="ECO:0008006" key="3">
    <source>
        <dbReference type="Google" id="ProtNLM"/>
    </source>
</evidence>
<dbReference type="SUPFAM" id="SSF109854">
    <property type="entry name" value="DinB/YfiT-like putative metalloenzymes"/>
    <property type="match status" value="1"/>
</dbReference>
<reference evidence="1 2" key="1">
    <citation type="submission" date="2017-10" db="EMBL/GenBank/DDBJ databases">
        <title>Draft genome of Longibacter Salinarum.</title>
        <authorList>
            <person name="Goh K.M."/>
            <person name="Shamsir M.S."/>
            <person name="Lim S.W."/>
        </authorList>
    </citation>
    <scope>NUCLEOTIDE SEQUENCE [LARGE SCALE GENOMIC DNA]</scope>
    <source>
        <strain evidence="1 2">KCTC 52045</strain>
    </source>
</reference>
<proteinExistence type="predicted"/>
<accession>A0A2A8CTP5</accession>